<dbReference type="RefSeq" id="WP_007020869.1">
    <property type="nucleotide sequence ID" value="NZ_CH724125.1"/>
</dbReference>
<dbReference type="GO" id="GO:0005886">
    <property type="term" value="C:plasma membrane"/>
    <property type="evidence" value="ECO:0007669"/>
    <property type="project" value="UniProtKB-SubCell"/>
</dbReference>
<comment type="subcellular location">
    <subcellularLocation>
        <location evidence="1">Cell membrane</location>
        <topology evidence="1">Multi-pass membrane protein</topology>
    </subcellularLocation>
</comment>
<feature type="transmembrane region" description="Helical" evidence="6">
    <location>
        <begin position="164"/>
        <end position="185"/>
    </location>
</feature>
<dbReference type="PANTHER" id="PTHR30250">
    <property type="entry name" value="PST FAMILY PREDICTED COLANIC ACID TRANSPORTER"/>
    <property type="match status" value="1"/>
</dbReference>
<evidence type="ECO:0000313" key="8">
    <source>
        <dbReference type="Proteomes" id="UP000002171"/>
    </source>
</evidence>
<dbReference type="AlphaFoldDB" id="A0A7U8C1X1"/>
<keyword evidence="5 6" id="KW-0472">Membrane</keyword>
<feature type="transmembrane region" description="Helical" evidence="6">
    <location>
        <begin position="346"/>
        <end position="365"/>
    </location>
</feature>
<evidence type="ECO:0000256" key="4">
    <source>
        <dbReference type="ARBA" id="ARBA00022989"/>
    </source>
</evidence>
<feature type="transmembrane region" description="Helical" evidence="6">
    <location>
        <begin position="7"/>
        <end position="31"/>
    </location>
</feature>
<comment type="caution">
    <text evidence="7">The sequence shown here is derived from an EMBL/GenBank/DDBJ whole genome shotgun (WGS) entry which is preliminary data.</text>
</comment>
<keyword evidence="4 6" id="KW-1133">Transmembrane helix</keyword>
<evidence type="ECO:0000256" key="2">
    <source>
        <dbReference type="ARBA" id="ARBA00022475"/>
    </source>
</evidence>
<reference evidence="7 8" key="1">
    <citation type="submission" date="2006-02" db="EMBL/GenBank/DDBJ databases">
        <authorList>
            <person name="Pinhassi J."/>
            <person name="Pedros-Alio C."/>
            <person name="Ferriera S."/>
            <person name="Johnson J."/>
            <person name="Kravitz S."/>
            <person name="Halpern A."/>
            <person name="Remington K."/>
            <person name="Beeson K."/>
            <person name="Tran B."/>
            <person name="Rogers Y.-H."/>
            <person name="Friedman R."/>
            <person name="Venter J.C."/>
        </authorList>
    </citation>
    <scope>NUCLEOTIDE SEQUENCE [LARGE SCALE GENOMIC DNA]</scope>
    <source>
        <strain evidence="7 8">MED92</strain>
    </source>
</reference>
<dbReference type="EMBL" id="AAOW01000028">
    <property type="protein sequence ID" value="EAR59933.1"/>
    <property type="molecule type" value="Genomic_DNA"/>
</dbReference>
<accession>A0A7U8C1X1</accession>
<dbReference type="InterPro" id="IPR050833">
    <property type="entry name" value="Poly_Biosynth_Transport"/>
</dbReference>
<dbReference type="Proteomes" id="UP000002171">
    <property type="component" value="Unassembled WGS sequence"/>
</dbReference>
<feature type="transmembrane region" description="Helical" evidence="6">
    <location>
        <begin position="239"/>
        <end position="265"/>
    </location>
</feature>
<evidence type="ECO:0000256" key="3">
    <source>
        <dbReference type="ARBA" id="ARBA00022692"/>
    </source>
</evidence>
<evidence type="ECO:0000313" key="7">
    <source>
        <dbReference type="EMBL" id="EAR59933.1"/>
    </source>
</evidence>
<evidence type="ECO:0000256" key="5">
    <source>
        <dbReference type="ARBA" id="ARBA00023136"/>
    </source>
</evidence>
<dbReference type="PANTHER" id="PTHR30250:SF11">
    <property type="entry name" value="O-ANTIGEN TRANSPORTER-RELATED"/>
    <property type="match status" value="1"/>
</dbReference>
<evidence type="ECO:0000256" key="1">
    <source>
        <dbReference type="ARBA" id="ARBA00004651"/>
    </source>
</evidence>
<protein>
    <recommendedName>
        <fullName evidence="9">Polysaccharide biosynthesis protein C-terminal domain-containing protein</fullName>
    </recommendedName>
</protein>
<feature type="transmembrane region" description="Helical" evidence="6">
    <location>
        <begin position="37"/>
        <end position="56"/>
    </location>
</feature>
<evidence type="ECO:0008006" key="9">
    <source>
        <dbReference type="Google" id="ProtNLM"/>
    </source>
</evidence>
<keyword evidence="2" id="KW-1003">Cell membrane</keyword>
<organism evidence="7 8">
    <name type="scientific">Neptuniibacter caesariensis</name>
    <dbReference type="NCBI Taxonomy" id="207954"/>
    <lineage>
        <taxon>Bacteria</taxon>
        <taxon>Pseudomonadati</taxon>
        <taxon>Pseudomonadota</taxon>
        <taxon>Gammaproteobacteria</taxon>
        <taxon>Oceanospirillales</taxon>
        <taxon>Oceanospirillaceae</taxon>
        <taxon>Neptuniibacter</taxon>
    </lineage>
</organism>
<evidence type="ECO:0000256" key="6">
    <source>
        <dbReference type="SAM" id="Phobius"/>
    </source>
</evidence>
<sequence>MIKQGSLLLGANLIGSMVSLVRNILIARLLMPEDFGIGALFVLVLTFLEMLSNLSVDRQIVQDERGGGRRFISNVHFFELFKGLFLGMGLYLLAPLLSNIFKLGEAQWAFEVLSVVPVIRGFRNWSSVTEQRESVFLKTSIMELLPQLLSFILFFVISEFVKDFTLYLYLILFQVIFQVVLSHILKLYRYSICFDLDILKSIFVFGWPLMVNGFLLYFFMQGDRALLSVFYDMTLLGLFSAAFSISIMPTVILGKFLNSLFLPLLSRGGQVFYYRELLVRICIFMAFIYVLFICVGGEFLYRAVFGEKYHSGAVFLVVLGVVHSFRIIRIAPAVIATSVANTKSILYSNVVRGIGFLVAIIFASVGVSPVYMAASAGLGELLAISYQYYFVSYRGSKINIGRFDYCLFAFLVLVVVLGYTGFVPKAYDFLAMFYMAILVLVLSLLGFLYLFFDYKKRVCCV</sequence>
<feature type="transmembrane region" description="Helical" evidence="6">
    <location>
        <begin position="313"/>
        <end position="334"/>
    </location>
</feature>
<proteinExistence type="predicted"/>
<feature type="transmembrane region" description="Helical" evidence="6">
    <location>
        <begin position="197"/>
        <end position="219"/>
    </location>
</feature>
<feature type="transmembrane region" description="Helical" evidence="6">
    <location>
        <begin position="403"/>
        <end position="423"/>
    </location>
</feature>
<feature type="transmembrane region" description="Helical" evidence="6">
    <location>
        <begin position="429"/>
        <end position="452"/>
    </location>
</feature>
<dbReference type="OrthoDB" id="7605542at2"/>
<gene>
    <name evidence="7" type="ORF">MED92_16020</name>
</gene>
<feature type="transmembrane region" description="Helical" evidence="6">
    <location>
        <begin position="371"/>
        <end position="391"/>
    </location>
</feature>
<name>A0A7U8C1X1_NEPCE</name>
<keyword evidence="3 6" id="KW-0812">Transmembrane</keyword>
<feature type="transmembrane region" description="Helical" evidence="6">
    <location>
        <begin position="277"/>
        <end position="301"/>
    </location>
</feature>
<keyword evidence="8" id="KW-1185">Reference proteome</keyword>
<dbReference type="Pfam" id="PF13440">
    <property type="entry name" value="Polysacc_synt_3"/>
    <property type="match status" value="1"/>
</dbReference>
<feature type="transmembrane region" description="Helical" evidence="6">
    <location>
        <begin position="77"/>
        <end position="94"/>
    </location>
</feature>